<dbReference type="STRING" id="1801997.A3J64_00525"/>
<feature type="transmembrane region" description="Helical" evidence="5">
    <location>
        <begin position="95"/>
        <end position="115"/>
    </location>
</feature>
<evidence type="ECO:0000259" key="6">
    <source>
        <dbReference type="Pfam" id="PF04932"/>
    </source>
</evidence>
<comment type="caution">
    <text evidence="7">The sequence shown here is derived from an EMBL/GenBank/DDBJ whole genome shotgun (WGS) entry which is preliminary data.</text>
</comment>
<evidence type="ECO:0000313" key="7">
    <source>
        <dbReference type="EMBL" id="OGZ37466.1"/>
    </source>
</evidence>
<reference evidence="7 8" key="1">
    <citation type="journal article" date="2016" name="Nat. Commun.">
        <title>Thousands of microbial genomes shed light on interconnected biogeochemical processes in an aquifer system.</title>
        <authorList>
            <person name="Anantharaman K."/>
            <person name="Brown C.T."/>
            <person name="Hug L.A."/>
            <person name="Sharon I."/>
            <person name="Castelle C.J."/>
            <person name="Probst A.J."/>
            <person name="Thomas B.C."/>
            <person name="Singh A."/>
            <person name="Wilkins M.J."/>
            <person name="Karaoz U."/>
            <person name="Brodie E.L."/>
            <person name="Williams K.H."/>
            <person name="Hubbard S.S."/>
            <person name="Banfield J.F."/>
        </authorList>
    </citation>
    <scope>NUCLEOTIDE SEQUENCE [LARGE SCALE GENOMIC DNA]</scope>
</reference>
<dbReference type="PANTHER" id="PTHR37422">
    <property type="entry name" value="TEICHURONIC ACID BIOSYNTHESIS PROTEIN TUAE"/>
    <property type="match status" value="1"/>
</dbReference>
<keyword evidence="2 5" id="KW-0812">Transmembrane</keyword>
<accession>A0A1G2FHE8</accession>
<evidence type="ECO:0000256" key="3">
    <source>
        <dbReference type="ARBA" id="ARBA00022989"/>
    </source>
</evidence>
<dbReference type="InterPro" id="IPR051533">
    <property type="entry name" value="WaaL-like"/>
</dbReference>
<evidence type="ECO:0000256" key="5">
    <source>
        <dbReference type="SAM" id="Phobius"/>
    </source>
</evidence>
<dbReference type="AlphaFoldDB" id="A0A1G2FHE8"/>
<organism evidence="7 8">
    <name type="scientific">Candidatus Portnoybacteria bacterium RIFCSPHIGHO2_12_FULL_38_9</name>
    <dbReference type="NCBI Taxonomy" id="1801997"/>
    <lineage>
        <taxon>Bacteria</taxon>
        <taxon>Candidatus Portnoyibacteriota</taxon>
    </lineage>
</organism>
<feature type="transmembrane region" description="Helical" evidence="5">
    <location>
        <begin position="27"/>
        <end position="46"/>
    </location>
</feature>
<feature type="transmembrane region" description="Helical" evidence="5">
    <location>
        <begin position="122"/>
        <end position="146"/>
    </location>
</feature>
<keyword evidence="3 5" id="KW-1133">Transmembrane helix</keyword>
<gene>
    <name evidence="7" type="ORF">A3J64_00525</name>
</gene>
<feature type="transmembrane region" description="Helical" evidence="5">
    <location>
        <begin position="199"/>
        <end position="218"/>
    </location>
</feature>
<evidence type="ECO:0000256" key="2">
    <source>
        <dbReference type="ARBA" id="ARBA00022692"/>
    </source>
</evidence>
<evidence type="ECO:0000313" key="8">
    <source>
        <dbReference type="Proteomes" id="UP000177061"/>
    </source>
</evidence>
<comment type="subcellular location">
    <subcellularLocation>
        <location evidence="1">Membrane</location>
        <topology evidence="1">Multi-pass membrane protein</topology>
    </subcellularLocation>
</comment>
<dbReference type="InterPro" id="IPR007016">
    <property type="entry name" value="O-antigen_ligase-rel_domated"/>
</dbReference>
<feature type="transmembrane region" description="Helical" evidence="5">
    <location>
        <begin position="66"/>
        <end position="89"/>
    </location>
</feature>
<feature type="transmembrane region" description="Helical" evidence="5">
    <location>
        <begin position="418"/>
        <end position="436"/>
    </location>
</feature>
<protein>
    <recommendedName>
        <fullName evidence="6">O-antigen ligase-related domain-containing protein</fullName>
    </recommendedName>
</protein>
<feature type="transmembrane region" description="Helical" evidence="5">
    <location>
        <begin position="152"/>
        <end position="178"/>
    </location>
</feature>
<sequence length="446" mass="50382">MYSWLLLLIAYLPFQVALNLWPGFDLASGRVFILLLFFIWLTKATWEAELPISKCGKPSPPHLVNLRTICLLFFLFISGLSILAAENYWWGLRKFLFFLSVFPLYFLVSGLIDNWQKFKKAVWVLAAGAGLMALIGLIQFLAQFVFGLEKVYGFWALSIVPVFSGFNFGALILAYPSWLVNISGQTIMRGFSLFSDPHIFSLYLGLILPLAITLYLISVNYKKLLFAVCCLLFAGLALSFVRGAYLALIAAFLVLAWLLWKELNSKKIAILLLLSLLIFFIPGTPISARFYSTFNLTEGSNVGRLEMWQSAGQLSREHLWLGLGLGNYSLSIDPDFEYRNPATAHNFYLDLFSEIGIFALIIWLILIFGTIWQLYPAPFEDKENFARSAILELHKHSHLNVALISSLVYFSVHSIFETAIYSPVILAILMIILGLCSKRLSILESA</sequence>
<evidence type="ECO:0000256" key="1">
    <source>
        <dbReference type="ARBA" id="ARBA00004141"/>
    </source>
</evidence>
<dbReference type="EMBL" id="MHNB01000007">
    <property type="protein sequence ID" value="OGZ37466.1"/>
    <property type="molecule type" value="Genomic_DNA"/>
</dbReference>
<feature type="transmembrane region" description="Helical" evidence="5">
    <location>
        <begin position="224"/>
        <end position="257"/>
    </location>
</feature>
<name>A0A1G2FHE8_9BACT</name>
<feature type="transmembrane region" description="Helical" evidence="5">
    <location>
        <begin position="355"/>
        <end position="375"/>
    </location>
</feature>
<dbReference type="Proteomes" id="UP000177061">
    <property type="component" value="Unassembled WGS sequence"/>
</dbReference>
<evidence type="ECO:0000256" key="4">
    <source>
        <dbReference type="ARBA" id="ARBA00023136"/>
    </source>
</evidence>
<dbReference type="Pfam" id="PF04932">
    <property type="entry name" value="Wzy_C"/>
    <property type="match status" value="1"/>
</dbReference>
<dbReference type="PANTHER" id="PTHR37422:SF13">
    <property type="entry name" value="LIPOPOLYSACCHARIDE BIOSYNTHESIS PROTEIN PA4999-RELATED"/>
    <property type="match status" value="1"/>
</dbReference>
<keyword evidence="4 5" id="KW-0472">Membrane</keyword>
<proteinExistence type="predicted"/>
<feature type="transmembrane region" description="Helical" evidence="5">
    <location>
        <begin position="269"/>
        <end position="291"/>
    </location>
</feature>
<feature type="domain" description="O-antigen ligase-related" evidence="6">
    <location>
        <begin position="228"/>
        <end position="364"/>
    </location>
</feature>
<dbReference type="GO" id="GO:0016020">
    <property type="term" value="C:membrane"/>
    <property type="evidence" value="ECO:0007669"/>
    <property type="project" value="UniProtKB-SubCell"/>
</dbReference>